<dbReference type="Proteomes" id="UP000297595">
    <property type="component" value="Unassembled WGS sequence"/>
</dbReference>
<accession>A0A8H2HSZ8</accession>
<dbReference type="GO" id="GO:0047499">
    <property type="term" value="F:calcium-independent phospholipase A2 activity"/>
    <property type="evidence" value="ECO:0007669"/>
    <property type="project" value="TreeGrafter"/>
</dbReference>
<dbReference type="InterPro" id="IPR002641">
    <property type="entry name" value="PNPLA_dom"/>
</dbReference>
<feature type="short sequence motif" description="GXGXXG" evidence="8">
    <location>
        <begin position="300"/>
        <end position="305"/>
    </location>
</feature>
<feature type="active site" description="Nucleophile" evidence="8">
    <location>
        <position position="336"/>
    </location>
</feature>
<keyword evidence="5 8" id="KW-0442">Lipid degradation</keyword>
<dbReference type="EMBL" id="SOZJ01000003">
    <property type="protein sequence ID" value="TGJ70098.1"/>
    <property type="molecule type" value="Genomic_DNA"/>
</dbReference>
<evidence type="ECO:0000256" key="5">
    <source>
        <dbReference type="ARBA" id="ARBA00022963"/>
    </source>
</evidence>
<keyword evidence="3 8" id="KW-0378">Hydrolase</keyword>
<evidence type="ECO:0000256" key="1">
    <source>
        <dbReference type="ARBA" id="ARBA00022723"/>
    </source>
</evidence>
<dbReference type="PANTHER" id="PTHR24185">
    <property type="entry name" value="CALCIUM-INDEPENDENT PHOSPHOLIPASE A2-GAMMA"/>
    <property type="match status" value="1"/>
</dbReference>
<dbReference type="AlphaFoldDB" id="A0A8H2HSZ8"/>
<dbReference type="GO" id="GO:0016020">
    <property type="term" value="C:membrane"/>
    <property type="evidence" value="ECO:0007669"/>
    <property type="project" value="TreeGrafter"/>
</dbReference>
<reference evidence="11 12" key="1">
    <citation type="submission" date="2019-03" db="EMBL/GenBank/DDBJ databases">
        <title>Nematode-trapping fungi genome.</title>
        <authorList>
            <person name="Vidal-Diez De Ulzurrun G."/>
        </authorList>
    </citation>
    <scope>NUCLEOTIDE SEQUENCE [LARGE SCALE GENOMIC DNA]</scope>
    <source>
        <strain evidence="11 12">TWF154</strain>
    </source>
</reference>
<protein>
    <recommendedName>
        <fullName evidence="13">PNPLA domain-containing protein</fullName>
    </recommendedName>
</protein>
<gene>
    <name evidence="11" type="ORF">EYR41_006087</name>
</gene>
<proteinExistence type="predicted"/>
<sequence>MEPSNSSLRIPTYLFSRIEFLRKNADFLENVKLTAKLITRQLVKARMRFKFAHFGALFHQTANNLKESEFSDFSSQETSPEQSSFSLVRASRIGLNRPDALIRNLSQILQSTDFSNRGLKVFFPKYLASALILDAFPADMHAFDPREVFRQIYLSNCAVAYENSNTDRFGPRDSFTSLVQRHFCSFLAAIYKYQPIKRNGIYAHHAFIIKNRRLCMLLNSRSSCAMCLIAESDYVLTCGHGFCESCLVSSGRRTMQRYCWEIQNCIVCGSATTKSQSHQGGILVSVKPPTAGARLLVIDGGGVRGIIPLQFLRILQASSRLKIPIQDYFDLAVGTSSGGLVVLGLLLKGWSIQQCESIFTNMSEKIFKPHSGLANIPGFRVLHSLFGPLISDSHYSSYDFIKLLEGAYGSQQLKAVSYASETGCKVAVTSTRASSSAPCLFLNYSSAKYGAGYEVITSDNMGNSVRVSDAAGSTSAAPWFFGAHTIQNLNTFQDGGLWMNCPVQVATREARRIWSDSNNLDVILSLGTGIGRSETPSKRTDTPPFRTRWRNTFIPRIFRSFMKSLDGEKIWDDWFHNAPPTLRERAYRLNITLDDEQPRLDNVSAISKLKSDTIFNAMSLSHDIDQINDSLLRSTFYLEFDRKPVLTPTEYTFSGHIYNRVLDVAAQREVIHYYQKLGYRLWVQGGALDLCCRESIWRKSFTVSTSSLDRNLQVSIGISKEKSKSISGLPKSFRELIELQNLDKVFGYRMSPKHQLHDEGVLPPQKRRRTN</sequence>
<dbReference type="Gene3D" id="3.40.1090.10">
    <property type="entry name" value="Cytosolic phospholipase A2 catalytic domain"/>
    <property type="match status" value="1"/>
</dbReference>
<dbReference type="PANTHER" id="PTHR24185:SF1">
    <property type="entry name" value="CALCIUM-INDEPENDENT PHOSPHOLIPASE A2-GAMMA"/>
    <property type="match status" value="1"/>
</dbReference>
<evidence type="ECO:0000313" key="11">
    <source>
        <dbReference type="EMBL" id="TGJ70098.1"/>
    </source>
</evidence>
<keyword evidence="2 7" id="KW-0863">Zinc-finger</keyword>
<organism evidence="11 12">
    <name type="scientific">Orbilia oligospora</name>
    <name type="common">Nematode-trapping fungus</name>
    <name type="synonym">Arthrobotrys oligospora</name>
    <dbReference type="NCBI Taxonomy" id="2813651"/>
    <lineage>
        <taxon>Eukaryota</taxon>
        <taxon>Fungi</taxon>
        <taxon>Dikarya</taxon>
        <taxon>Ascomycota</taxon>
        <taxon>Pezizomycotina</taxon>
        <taxon>Orbiliomycetes</taxon>
        <taxon>Orbiliales</taxon>
        <taxon>Orbiliaceae</taxon>
        <taxon>Orbilia</taxon>
    </lineage>
</organism>
<dbReference type="SUPFAM" id="SSF52151">
    <property type="entry name" value="FabD/lysophospholipase-like"/>
    <property type="match status" value="1"/>
</dbReference>
<dbReference type="GO" id="GO:0008270">
    <property type="term" value="F:zinc ion binding"/>
    <property type="evidence" value="ECO:0007669"/>
    <property type="project" value="UniProtKB-KW"/>
</dbReference>
<keyword evidence="1" id="KW-0479">Metal-binding</keyword>
<dbReference type="InterPro" id="IPR001841">
    <property type="entry name" value="Znf_RING"/>
</dbReference>
<keyword evidence="6 8" id="KW-0443">Lipid metabolism</keyword>
<dbReference type="InterPro" id="IPR017907">
    <property type="entry name" value="Znf_RING_CS"/>
</dbReference>
<evidence type="ECO:0000256" key="3">
    <source>
        <dbReference type="ARBA" id="ARBA00022801"/>
    </source>
</evidence>
<dbReference type="GO" id="GO:0046486">
    <property type="term" value="P:glycerolipid metabolic process"/>
    <property type="evidence" value="ECO:0007669"/>
    <property type="project" value="UniProtKB-ARBA"/>
</dbReference>
<evidence type="ECO:0000256" key="6">
    <source>
        <dbReference type="ARBA" id="ARBA00023098"/>
    </source>
</evidence>
<dbReference type="GO" id="GO:0019369">
    <property type="term" value="P:arachidonate metabolic process"/>
    <property type="evidence" value="ECO:0007669"/>
    <property type="project" value="TreeGrafter"/>
</dbReference>
<feature type="short sequence motif" description="GXSXG" evidence="8">
    <location>
        <begin position="334"/>
        <end position="338"/>
    </location>
</feature>
<dbReference type="PROSITE" id="PS00518">
    <property type="entry name" value="ZF_RING_1"/>
    <property type="match status" value="1"/>
</dbReference>
<evidence type="ECO:0000259" key="9">
    <source>
        <dbReference type="PROSITE" id="PS50089"/>
    </source>
</evidence>
<evidence type="ECO:0008006" key="13">
    <source>
        <dbReference type="Google" id="ProtNLM"/>
    </source>
</evidence>
<evidence type="ECO:0000259" key="10">
    <source>
        <dbReference type="PROSITE" id="PS51635"/>
    </source>
</evidence>
<feature type="domain" description="RING-type" evidence="9">
    <location>
        <begin position="224"/>
        <end position="268"/>
    </location>
</feature>
<feature type="domain" description="PNPLA" evidence="10">
    <location>
        <begin position="296"/>
        <end position="507"/>
    </location>
</feature>
<keyword evidence="4" id="KW-0862">Zinc</keyword>
<feature type="active site" description="Proton acceptor" evidence="8">
    <location>
        <position position="494"/>
    </location>
</feature>
<dbReference type="CDD" id="cd07199">
    <property type="entry name" value="Pat17_PNPLA8_PNPLA9_like"/>
    <property type="match status" value="1"/>
</dbReference>
<dbReference type="Pfam" id="PF01734">
    <property type="entry name" value="Patatin"/>
    <property type="match status" value="1"/>
</dbReference>
<evidence type="ECO:0000256" key="2">
    <source>
        <dbReference type="ARBA" id="ARBA00022771"/>
    </source>
</evidence>
<dbReference type="PROSITE" id="PS50089">
    <property type="entry name" value="ZF_RING_2"/>
    <property type="match status" value="1"/>
</dbReference>
<evidence type="ECO:0000256" key="8">
    <source>
        <dbReference type="PROSITE-ProRule" id="PRU01161"/>
    </source>
</evidence>
<dbReference type="PROSITE" id="PS51635">
    <property type="entry name" value="PNPLA"/>
    <property type="match status" value="1"/>
</dbReference>
<feature type="short sequence motif" description="DGA/G" evidence="8">
    <location>
        <begin position="494"/>
        <end position="496"/>
    </location>
</feature>
<evidence type="ECO:0000256" key="4">
    <source>
        <dbReference type="ARBA" id="ARBA00022833"/>
    </source>
</evidence>
<name>A0A8H2HSZ8_ORBOL</name>
<comment type="caution">
    <text evidence="11">The sequence shown here is derived from an EMBL/GenBank/DDBJ whole genome shotgun (WGS) entry which is preliminary data.</text>
</comment>
<evidence type="ECO:0000313" key="12">
    <source>
        <dbReference type="Proteomes" id="UP000297595"/>
    </source>
</evidence>
<evidence type="ECO:0000256" key="7">
    <source>
        <dbReference type="PROSITE-ProRule" id="PRU00175"/>
    </source>
</evidence>
<dbReference type="GO" id="GO:0016042">
    <property type="term" value="P:lipid catabolic process"/>
    <property type="evidence" value="ECO:0007669"/>
    <property type="project" value="UniProtKB-UniRule"/>
</dbReference>
<dbReference type="InterPro" id="IPR016035">
    <property type="entry name" value="Acyl_Trfase/lysoPLipase"/>
</dbReference>